<proteinExistence type="predicted"/>
<feature type="region of interest" description="Disordered" evidence="1">
    <location>
        <begin position="608"/>
        <end position="635"/>
    </location>
</feature>
<organism evidence="2 3">
    <name type="scientific">Eumeta variegata</name>
    <name type="common">Bagworm moth</name>
    <name type="synonym">Eumeta japonica</name>
    <dbReference type="NCBI Taxonomy" id="151549"/>
    <lineage>
        <taxon>Eukaryota</taxon>
        <taxon>Metazoa</taxon>
        <taxon>Ecdysozoa</taxon>
        <taxon>Arthropoda</taxon>
        <taxon>Hexapoda</taxon>
        <taxon>Insecta</taxon>
        <taxon>Pterygota</taxon>
        <taxon>Neoptera</taxon>
        <taxon>Endopterygota</taxon>
        <taxon>Lepidoptera</taxon>
        <taxon>Glossata</taxon>
        <taxon>Ditrysia</taxon>
        <taxon>Tineoidea</taxon>
        <taxon>Psychidae</taxon>
        <taxon>Oiketicinae</taxon>
        <taxon>Eumeta</taxon>
    </lineage>
</organism>
<evidence type="ECO:0000313" key="2">
    <source>
        <dbReference type="EMBL" id="GBP82146.1"/>
    </source>
</evidence>
<feature type="region of interest" description="Disordered" evidence="1">
    <location>
        <begin position="173"/>
        <end position="203"/>
    </location>
</feature>
<sequence length="783" mass="85443">MCVVQQERGSQSQKLCRLRLVGSALTSRVKHSYGGCSDCAALRGRRGWCGAVHLNDEDPRRPFSWLLSHREVKNERELLHTPHETTQRFAVTVRHTVEFSRAKSNRPIMTEPLVKVKTERADEEEIRELAAKLIEANKAKALAASVAAAARPAVGTLAAPGVGGQMGILNFLTRKPNTPATGTGTDQLRSPDPEKKGASTPDEASWKGHFGWDTLGKCHIPYIFRTGEKYVAVRMVEVKLLNKYLNYLHPDIYSCTCIRSYYITEVEARLLNEINNRHCDGQFGREPFTQKDLVVRFSDAHEFYNFLDVCYNKLLRGTTNTKDKCGFIRINKESVVPYTVRENQKFVPLFYFEGETDNLKLKADQLKGWDLSYLKFCCKVQGIRNELFASETCSVISLSDIKSYFPPGTEFEEYWPNKVVDSQLLITAKGSIASSGGQWTRAPPAPPPGVGTVASVGSVGVVNAGVALGGATGGRGRRATTQRHSPAGMQMPHAGLSAAAMQALSNGWNIPGALTQAQTQQVLRLAQAQAQAQAQAAQQAQAVARYSNAIAATVGMPQHRGNHQRAAAAQFSNSAMTMAMNQQPPPPLVGSSANTTNMNVGPQVSSALNGHSTSHGDTRKRLTPIPEIPNNSGSHTPYKVQKALVEGTMVPCINAKPYHYSELLMTLPDLAGHFFPRASLTTCRAMIDALGITLYRPNSIQLQVLRNSGKCKSAAAGENGLALVQIRDVMQHMLQFKYMLRSGPAADEPPHAAPRPAHAHQPVTVHAGAHVSHQVPAKRARAT</sequence>
<dbReference type="OrthoDB" id="6497308at2759"/>
<comment type="caution">
    <text evidence="2">The sequence shown here is derived from an EMBL/GenBank/DDBJ whole genome shotgun (WGS) entry which is preliminary data.</text>
</comment>
<protein>
    <submittedName>
        <fullName evidence="2">Uncharacterized protein</fullName>
    </submittedName>
</protein>
<name>A0A4C1Z0M6_EUMVA</name>
<dbReference type="AlphaFoldDB" id="A0A4C1Z0M6"/>
<accession>A0A4C1Z0M6</accession>
<feature type="compositionally biased region" description="Polar residues" evidence="1">
    <location>
        <begin position="175"/>
        <end position="188"/>
    </location>
</feature>
<reference evidence="2 3" key="1">
    <citation type="journal article" date="2019" name="Commun. Biol.">
        <title>The bagworm genome reveals a unique fibroin gene that provides high tensile strength.</title>
        <authorList>
            <person name="Kono N."/>
            <person name="Nakamura H."/>
            <person name="Ohtoshi R."/>
            <person name="Tomita M."/>
            <person name="Numata K."/>
            <person name="Arakawa K."/>
        </authorList>
    </citation>
    <scope>NUCLEOTIDE SEQUENCE [LARGE SCALE GENOMIC DNA]</scope>
</reference>
<evidence type="ECO:0000256" key="1">
    <source>
        <dbReference type="SAM" id="MobiDB-lite"/>
    </source>
</evidence>
<dbReference type="EMBL" id="BGZK01001550">
    <property type="protein sequence ID" value="GBP82146.1"/>
    <property type="molecule type" value="Genomic_DNA"/>
</dbReference>
<gene>
    <name evidence="2" type="ORF">EVAR_65342_1</name>
</gene>
<keyword evidence="3" id="KW-1185">Reference proteome</keyword>
<dbReference type="STRING" id="151549.A0A4C1Z0M6"/>
<dbReference type="Proteomes" id="UP000299102">
    <property type="component" value="Unassembled WGS sequence"/>
</dbReference>
<evidence type="ECO:0000313" key="3">
    <source>
        <dbReference type="Proteomes" id="UP000299102"/>
    </source>
</evidence>